<dbReference type="InParanoid" id="A0A2R5GB12"/>
<dbReference type="Pfam" id="PF13181">
    <property type="entry name" value="TPR_8"/>
    <property type="match status" value="1"/>
</dbReference>
<feature type="compositionally biased region" description="Acidic residues" evidence="4">
    <location>
        <begin position="463"/>
        <end position="476"/>
    </location>
</feature>
<name>A0A2R5GB12_9STRA</name>
<evidence type="ECO:0000256" key="4">
    <source>
        <dbReference type="SAM" id="MobiDB-lite"/>
    </source>
</evidence>
<dbReference type="Gene3D" id="1.25.40.10">
    <property type="entry name" value="Tetratricopeptide repeat domain"/>
    <property type="match status" value="1"/>
</dbReference>
<feature type="region of interest" description="Disordered" evidence="4">
    <location>
        <begin position="532"/>
        <end position="563"/>
    </location>
</feature>
<dbReference type="GO" id="GO:0072380">
    <property type="term" value="C:TRC complex"/>
    <property type="evidence" value="ECO:0007669"/>
    <property type="project" value="TreeGrafter"/>
</dbReference>
<dbReference type="OrthoDB" id="2423701at2759"/>
<keyword evidence="6" id="KW-1185">Reference proteome</keyword>
<keyword evidence="2 3" id="KW-0802">TPR repeat</keyword>
<dbReference type="SUPFAM" id="SSF48452">
    <property type="entry name" value="TPR-like"/>
    <property type="match status" value="1"/>
</dbReference>
<evidence type="ECO:0000256" key="3">
    <source>
        <dbReference type="PROSITE-ProRule" id="PRU00339"/>
    </source>
</evidence>
<evidence type="ECO:0000256" key="1">
    <source>
        <dbReference type="ARBA" id="ARBA00022737"/>
    </source>
</evidence>
<dbReference type="AlphaFoldDB" id="A0A2R5GB12"/>
<dbReference type="PANTHER" id="PTHR45831:SF2">
    <property type="entry name" value="LD24721P"/>
    <property type="match status" value="1"/>
</dbReference>
<dbReference type="GO" id="GO:0006620">
    <property type="term" value="P:post-translational protein targeting to endoplasmic reticulum membrane"/>
    <property type="evidence" value="ECO:0007669"/>
    <property type="project" value="TreeGrafter"/>
</dbReference>
<dbReference type="GO" id="GO:0016020">
    <property type="term" value="C:membrane"/>
    <property type="evidence" value="ECO:0007669"/>
    <property type="project" value="TreeGrafter"/>
</dbReference>
<dbReference type="GO" id="GO:0060090">
    <property type="term" value="F:molecular adaptor activity"/>
    <property type="evidence" value="ECO:0007669"/>
    <property type="project" value="TreeGrafter"/>
</dbReference>
<comment type="caution">
    <text evidence="5">The sequence shown here is derived from an EMBL/GenBank/DDBJ whole genome shotgun (WGS) entry which is preliminary data.</text>
</comment>
<dbReference type="Proteomes" id="UP000241890">
    <property type="component" value="Unassembled WGS sequence"/>
</dbReference>
<dbReference type="PANTHER" id="PTHR45831">
    <property type="entry name" value="LD24721P"/>
    <property type="match status" value="1"/>
</dbReference>
<dbReference type="SMART" id="SM00028">
    <property type="entry name" value="TPR"/>
    <property type="match status" value="3"/>
</dbReference>
<accession>A0A2R5GB12</accession>
<dbReference type="EMBL" id="BEYU01000009">
    <property type="protein sequence ID" value="GBG24884.1"/>
    <property type="molecule type" value="Genomic_DNA"/>
</dbReference>
<evidence type="ECO:0000313" key="5">
    <source>
        <dbReference type="EMBL" id="GBG24884.1"/>
    </source>
</evidence>
<dbReference type="InterPro" id="IPR047150">
    <property type="entry name" value="SGT"/>
</dbReference>
<organism evidence="5 6">
    <name type="scientific">Hondaea fermentalgiana</name>
    <dbReference type="NCBI Taxonomy" id="2315210"/>
    <lineage>
        <taxon>Eukaryota</taxon>
        <taxon>Sar</taxon>
        <taxon>Stramenopiles</taxon>
        <taxon>Bigyra</taxon>
        <taxon>Labyrinthulomycetes</taxon>
        <taxon>Thraustochytrida</taxon>
        <taxon>Thraustochytriidae</taxon>
        <taxon>Hondaea</taxon>
    </lineage>
</organism>
<reference evidence="5 6" key="1">
    <citation type="submission" date="2017-12" db="EMBL/GenBank/DDBJ databases">
        <title>Sequencing, de novo assembly and annotation of complete genome of a new Thraustochytrid species, strain FCC1311.</title>
        <authorList>
            <person name="Sedici K."/>
            <person name="Godart F."/>
            <person name="Aiese Cigliano R."/>
            <person name="Sanseverino W."/>
            <person name="Barakat M."/>
            <person name="Ortet P."/>
            <person name="Marechal E."/>
            <person name="Cagnac O."/>
            <person name="Amato A."/>
        </authorList>
    </citation>
    <scope>NUCLEOTIDE SEQUENCE [LARGE SCALE GENOMIC DNA]</scope>
</reference>
<feature type="region of interest" description="Disordered" evidence="4">
    <location>
        <begin position="463"/>
        <end position="493"/>
    </location>
</feature>
<keyword evidence="1" id="KW-0677">Repeat</keyword>
<dbReference type="InterPro" id="IPR019734">
    <property type="entry name" value="TPR_rpt"/>
</dbReference>
<proteinExistence type="predicted"/>
<gene>
    <name evidence="5" type="ORF">FCC1311_011022</name>
</gene>
<dbReference type="Gene3D" id="2.60.120.620">
    <property type="entry name" value="q2cbj1_9rhob like domain"/>
    <property type="match status" value="1"/>
</dbReference>
<protein>
    <submittedName>
        <fullName evidence="5">Small glutamine-rich tetratricopeptide repeat-containing protein</fullName>
    </submittedName>
</protein>
<sequence>MDAVEALKSRGNAAFLAKDLDLALELYSRGLETLGPPSREEDGGDSDETTKEKDIRLRCALLTNRANTRFLQKDYIGAVRDADEALLIDPNWEKAHFRKGQAYMQMGDAEKATQAYRKALNQGASTKAFAPLLRKAKEAATAKARATVQLYPERPGAARSKEEEEARRARGKIEQLKEMLKGGAKDADSLLDGLFSRMQTPTQFRQIVYRNAQLPPEAAARMPKSFQELVSNELYFKALVDLFPSIQAKADSVLQNVKAKGAKDGQFMDEATERMLRPQVLNEAFAHKVVDMIHEVNRQQNALLSQVEPLEASPDADEARLDQIGESAVNGLAEVSCGYGVVDRVLGGDEEESAEWVSLVRADVADLYMSGRFEPRDVADLTKSELAQAGEARNVANYRGPWSCWMDQSELAEDFEALAEVAQRLHAMPFELNRKHPVLHLRKPLANRVLIYILGDPAALVAEAEDDEDDEGDECEDGKTDGGSSEGASCDKNDQAVLGGLRARRDGGFGDKDNGFKISAAYFATNQAWSSENGGHMRVRSSVPSGYAGPKPASTMDASDPTSFRISTSIDINAVPKF</sequence>
<evidence type="ECO:0000256" key="2">
    <source>
        <dbReference type="ARBA" id="ARBA00022803"/>
    </source>
</evidence>
<feature type="repeat" description="TPR" evidence="3">
    <location>
        <begin position="93"/>
        <end position="126"/>
    </location>
</feature>
<dbReference type="PROSITE" id="PS50005">
    <property type="entry name" value="TPR"/>
    <property type="match status" value="1"/>
</dbReference>
<evidence type="ECO:0000313" key="6">
    <source>
        <dbReference type="Proteomes" id="UP000241890"/>
    </source>
</evidence>
<dbReference type="InterPro" id="IPR011990">
    <property type="entry name" value="TPR-like_helical_dom_sf"/>
</dbReference>